<dbReference type="EMBL" id="AP022577">
    <property type="protein sequence ID" value="BBX82940.1"/>
    <property type="molecule type" value="Genomic_DNA"/>
</dbReference>
<gene>
    <name evidence="1" type="ORF">MAUB_08130</name>
</gene>
<evidence type="ECO:0008006" key="3">
    <source>
        <dbReference type="Google" id="ProtNLM"/>
    </source>
</evidence>
<sequence>MAVNLNDTAKGPSGEALRCLATGSGGFSWMADTGAAGTIAQLEKEGYSVQLERVGGAPMDKCTVQNVWDPVIQTRTDRSTPGGQNSHATTIVISKTIKVSLDCTG</sequence>
<proteinExistence type="predicted"/>
<evidence type="ECO:0000313" key="2">
    <source>
        <dbReference type="Proteomes" id="UP000465609"/>
    </source>
</evidence>
<keyword evidence="2" id="KW-1185">Reference proteome</keyword>
<reference evidence="1 2" key="1">
    <citation type="journal article" date="2019" name="Emerg. Microbes Infect.">
        <title>Comprehensive subspecies identification of 175 nontuberculous mycobacteria species based on 7547 genomic profiles.</title>
        <authorList>
            <person name="Matsumoto Y."/>
            <person name="Kinjo T."/>
            <person name="Motooka D."/>
            <person name="Nabeya D."/>
            <person name="Jung N."/>
            <person name="Uechi K."/>
            <person name="Horii T."/>
            <person name="Iida T."/>
            <person name="Fujita J."/>
            <person name="Nakamura S."/>
        </authorList>
    </citation>
    <scope>NUCLEOTIDE SEQUENCE [LARGE SCALE GENOMIC DNA]</scope>
    <source>
        <strain evidence="1 2">JCM 15296</strain>
    </source>
</reference>
<organism evidence="1 2">
    <name type="scientific">Mycolicibacterium aubagnense</name>
    <dbReference type="NCBI Taxonomy" id="319707"/>
    <lineage>
        <taxon>Bacteria</taxon>
        <taxon>Bacillati</taxon>
        <taxon>Actinomycetota</taxon>
        <taxon>Actinomycetes</taxon>
        <taxon>Mycobacteriales</taxon>
        <taxon>Mycobacteriaceae</taxon>
        <taxon>Mycolicibacterium</taxon>
    </lineage>
</organism>
<protein>
    <recommendedName>
        <fullName evidence="3">PASTA domain-containing protein</fullName>
    </recommendedName>
</protein>
<dbReference type="Proteomes" id="UP000465609">
    <property type="component" value="Chromosome"/>
</dbReference>
<name>A0ABM7I8M1_9MYCO</name>
<accession>A0ABM7I8M1</accession>
<evidence type="ECO:0000313" key="1">
    <source>
        <dbReference type="EMBL" id="BBX82940.1"/>
    </source>
</evidence>